<evidence type="ECO:0000313" key="1">
    <source>
        <dbReference type="EMBL" id="ORP07893.1"/>
    </source>
</evidence>
<dbReference type="EMBL" id="NCVN01000009">
    <property type="protein sequence ID" value="ORP07893.1"/>
    <property type="molecule type" value="Genomic_DNA"/>
</dbReference>
<proteinExistence type="predicted"/>
<organism evidence="1 2">
    <name type="scientific">Streptococcus mitis</name>
    <dbReference type="NCBI Taxonomy" id="28037"/>
    <lineage>
        <taxon>Bacteria</taxon>
        <taxon>Bacillati</taxon>
        <taxon>Bacillota</taxon>
        <taxon>Bacilli</taxon>
        <taxon>Lactobacillales</taxon>
        <taxon>Streptococcaceae</taxon>
        <taxon>Streptococcus</taxon>
        <taxon>Streptococcus mitis group</taxon>
    </lineage>
</organism>
<comment type="caution">
    <text evidence="1">The sequence shown here is derived from an EMBL/GenBank/DDBJ whole genome shotgun (WGS) entry which is preliminary data.</text>
</comment>
<gene>
    <name evidence="1" type="ORF">B7692_02400</name>
</gene>
<name>A0A1X1L857_STRMT</name>
<dbReference type="AlphaFoldDB" id="A0A1X1L857"/>
<accession>A0A1X1L857</accession>
<protein>
    <submittedName>
        <fullName evidence="1">Uncharacterized protein</fullName>
    </submittedName>
</protein>
<reference evidence="1 2" key="1">
    <citation type="journal article" date="2016" name="Eur. J. Clin. Microbiol. Infect. Dis.">
        <title>Whole genome sequencing as a tool for phylogenetic analysis of clinical strains of Mitis group streptococci.</title>
        <authorList>
            <person name="Rasmussen L.H."/>
            <person name="Dargis R."/>
            <person name="Hojholt K."/>
            <person name="Christensen J.J."/>
            <person name="Skovgaard O."/>
            <person name="Justesen U.S."/>
            <person name="Rosenvinge F.S."/>
            <person name="Moser C."/>
            <person name="Lukjancenko O."/>
            <person name="Rasmussen S."/>
            <person name="Nielsen X.C."/>
        </authorList>
    </citation>
    <scope>NUCLEOTIDE SEQUENCE [LARGE SCALE GENOMIC DNA]</scope>
    <source>
        <strain evidence="1 2">B_009152_10</strain>
    </source>
</reference>
<dbReference type="Proteomes" id="UP000193206">
    <property type="component" value="Unassembled WGS sequence"/>
</dbReference>
<sequence>MTNISFSQVQKSFHKNMILDISDFHHLLSSHDKTDHTFSTHFGFFGGLNTVRLLYSGLVFPVVSSVNLRQLFDSIIKN</sequence>
<evidence type="ECO:0000313" key="2">
    <source>
        <dbReference type="Proteomes" id="UP000193206"/>
    </source>
</evidence>